<comment type="cofactor">
    <cofactor evidence="1">
        <name>FAD</name>
        <dbReference type="ChEBI" id="CHEBI:57692"/>
    </cofactor>
</comment>
<dbReference type="Proteomes" id="UP000297521">
    <property type="component" value="Unassembled WGS sequence"/>
</dbReference>
<dbReference type="PANTHER" id="PTHR43400">
    <property type="entry name" value="FUMARATE REDUCTASE"/>
    <property type="match status" value="1"/>
</dbReference>
<evidence type="ECO:0000256" key="1">
    <source>
        <dbReference type="ARBA" id="ARBA00001974"/>
    </source>
</evidence>
<dbReference type="Pfam" id="PF00890">
    <property type="entry name" value="FAD_binding_2"/>
    <property type="match status" value="1"/>
</dbReference>
<dbReference type="Gene3D" id="3.90.700.10">
    <property type="entry name" value="Succinate dehydrogenase/fumarate reductase flavoprotein, catalytic domain"/>
    <property type="match status" value="1"/>
</dbReference>
<evidence type="ECO:0000313" key="6">
    <source>
        <dbReference type="EMBL" id="TGB11505.1"/>
    </source>
</evidence>
<evidence type="ECO:0000256" key="4">
    <source>
        <dbReference type="ARBA" id="ARBA00023002"/>
    </source>
</evidence>
<sequence length="486" mass="53156">MRNKKKDYDVVIVGSGAAGMAAGLTAVQDGHSALLLEKGKTTGGSTNYTEGLFAINSYLQQEKGINIKATDVLSEEVNYSKYKADSRIWRDYINSSAENVQWLHDQGVEYEGVQAMGAGEATWHIYKGMGFGVIHDVLQPKFEQNGGEVLTLARAVNLAKKDNGEFEVTIRDNKTKERYKVNARAVVLASGGYLNNSRLIKEATSYDVNRLVPVSSGKGTGDGLEMAWHIGAQKNGLGMAMLFGGYLKDKDEPSYKMMPSQMNTAAGQQPLLWVNENGERFVNEEVVYNFSLAGNALYTQAKVFSILDQAVIDKMANDGNFMGLGIYVRRGQKMDKLQAELDQAVAAKKSFIYKADTIVELAMKMGVPVDNLQKTIAQYNEFADKGTDEDFGKDPQYIQKVTTGPFYGFELNVGAFCTMGGLKVTPANEVLDTNYKPIKGLYAAGNDASGLVGDTYGPNMPGTCVGYAFYSGRNAAHHINDYLKQK</sequence>
<dbReference type="RefSeq" id="WP_122481392.1">
    <property type="nucleotide sequence ID" value="NZ_JAJGUJ010000072.1"/>
</dbReference>
<proteinExistence type="predicted"/>
<dbReference type="SUPFAM" id="SSF56425">
    <property type="entry name" value="Succinate dehydrogenase/fumarate reductase flavoprotein, catalytic domain"/>
    <property type="match status" value="1"/>
</dbReference>
<evidence type="ECO:0000313" key="7">
    <source>
        <dbReference type="Proteomes" id="UP000297521"/>
    </source>
</evidence>
<dbReference type="PANTHER" id="PTHR43400:SF10">
    <property type="entry name" value="3-OXOSTEROID 1-DEHYDROGENASE"/>
    <property type="match status" value="1"/>
</dbReference>
<dbReference type="GeneID" id="77191270"/>
<keyword evidence="4" id="KW-0560">Oxidoreductase</keyword>
<name>A0AAX2SUQ3_LIMRT</name>
<dbReference type="EMBL" id="SRKR01000006">
    <property type="protein sequence ID" value="TGB11505.1"/>
    <property type="molecule type" value="Genomic_DNA"/>
</dbReference>
<keyword evidence="3" id="KW-0274">FAD</keyword>
<gene>
    <name evidence="6" type="ORF">E5F87_04635</name>
</gene>
<feature type="domain" description="FAD-dependent oxidoreductase 2 FAD-binding" evidence="5">
    <location>
        <begin position="9"/>
        <end position="453"/>
    </location>
</feature>
<reference evidence="6" key="1">
    <citation type="journal article" date="2019" name="Cell Metab.">
        <title>Nutrient sensing in CD11c cells alters the gut microbiome to regulate food intake and body mass.</title>
        <authorList>
            <person name="Chagwedera N.D."/>
            <person name="Ang Q.Y."/>
            <person name="Bisanz J.E."/>
            <person name="Leong Y.A."/>
            <person name="Ganeshan K."/>
            <person name="Cai J."/>
            <person name="Patterson A.D."/>
            <person name="Turnbaugh P.J."/>
            <person name="Chawla A."/>
        </authorList>
    </citation>
    <scope>NUCLEOTIDE SEQUENCE</scope>
    <source>
        <strain evidence="6">I8-5</strain>
    </source>
</reference>
<dbReference type="AlphaFoldDB" id="A0AAX2SUQ3"/>
<dbReference type="PRINTS" id="PR00411">
    <property type="entry name" value="PNDRDTASEI"/>
</dbReference>
<dbReference type="GO" id="GO:0008202">
    <property type="term" value="P:steroid metabolic process"/>
    <property type="evidence" value="ECO:0007669"/>
    <property type="project" value="UniProtKB-ARBA"/>
</dbReference>
<dbReference type="InterPro" id="IPR003953">
    <property type="entry name" value="FAD-dep_OxRdtase_2_FAD-bd"/>
</dbReference>
<dbReference type="InterPro" id="IPR027477">
    <property type="entry name" value="Succ_DH/fumarate_Rdtase_cat_sf"/>
</dbReference>
<accession>A0AAX2SUQ3</accession>
<organism evidence="6 7">
    <name type="scientific">Limosilactobacillus reuteri</name>
    <name type="common">Lactobacillus reuteri</name>
    <dbReference type="NCBI Taxonomy" id="1598"/>
    <lineage>
        <taxon>Bacteria</taxon>
        <taxon>Bacillati</taxon>
        <taxon>Bacillota</taxon>
        <taxon>Bacilli</taxon>
        <taxon>Lactobacillales</taxon>
        <taxon>Lactobacillaceae</taxon>
        <taxon>Limosilactobacillus</taxon>
    </lineage>
</organism>
<evidence type="ECO:0000256" key="2">
    <source>
        <dbReference type="ARBA" id="ARBA00022630"/>
    </source>
</evidence>
<dbReference type="Gene3D" id="3.50.50.60">
    <property type="entry name" value="FAD/NAD(P)-binding domain"/>
    <property type="match status" value="1"/>
</dbReference>
<protein>
    <submittedName>
        <fullName evidence="6">FAD-dependent oxidoreductase</fullName>
    </submittedName>
</protein>
<dbReference type="InterPro" id="IPR050315">
    <property type="entry name" value="FAD-oxidoreductase_2"/>
</dbReference>
<reference evidence="6" key="2">
    <citation type="submission" date="2019-04" db="EMBL/GenBank/DDBJ databases">
        <authorList>
            <person name="Bisanz J.E."/>
            <person name="Chagwedera N.D."/>
            <person name="Chawla A."/>
            <person name="Turnbaugh P.J."/>
        </authorList>
    </citation>
    <scope>NUCLEOTIDE SEQUENCE</scope>
    <source>
        <strain evidence="6">I8-5</strain>
    </source>
</reference>
<evidence type="ECO:0000259" key="5">
    <source>
        <dbReference type="Pfam" id="PF00890"/>
    </source>
</evidence>
<comment type="caution">
    <text evidence="6">The sequence shown here is derived from an EMBL/GenBank/DDBJ whole genome shotgun (WGS) entry which is preliminary data.</text>
</comment>
<keyword evidence="2" id="KW-0285">Flavoprotein</keyword>
<dbReference type="InterPro" id="IPR036188">
    <property type="entry name" value="FAD/NAD-bd_sf"/>
</dbReference>
<dbReference type="SUPFAM" id="SSF51905">
    <property type="entry name" value="FAD/NAD(P)-binding domain"/>
    <property type="match status" value="1"/>
</dbReference>
<evidence type="ECO:0000256" key="3">
    <source>
        <dbReference type="ARBA" id="ARBA00022827"/>
    </source>
</evidence>
<dbReference type="GO" id="GO:0033765">
    <property type="term" value="F:steroid dehydrogenase activity, acting on the CH-CH group of donors"/>
    <property type="evidence" value="ECO:0007669"/>
    <property type="project" value="UniProtKB-ARBA"/>
</dbReference>